<dbReference type="AlphaFoldDB" id="A0A9N9M902"/>
<evidence type="ECO:0000256" key="1">
    <source>
        <dbReference type="SAM" id="MobiDB-lite"/>
    </source>
</evidence>
<dbReference type="SUPFAM" id="SSF56349">
    <property type="entry name" value="DNA breaking-rejoining enzymes"/>
    <property type="match status" value="1"/>
</dbReference>
<evidence type="ECO:0000313" key="2">
    <source>
        <dbReference type="EMBL" id="CAG9759842.1"/>
    </source>
</evidence>
<evidence type="ECO:0000313" key="3">
    <source>
        <dbReference type="Proteomes" id="UP001152799"/>
    </source>
</evidence>
<dbReference type="InterPro" id="IPR011010">
    <property type="entry name" value="DNA_brk_join_enz"/>
</dbReference>
<feature type="compositionally biased region" description="Polar residues" evidence="1">
    <location>
        <begin position="300"/>
        <end position="310"/>
    </location>
</feature>
<keyword evidence="3" id="KW-1185">Reference proteome</keyword>
<feature type="compositionally biased region" description="Acidic residues" evidence="1">
    <location>
        <begin position="108"/>
        <end position="130"/>
    </location>
</feature>
<dbReference type="PANTHER" id="PTHR33480:SF1">
    <property type="entry name" value="TYR RECOMBINASE DOMAIN-CONTAINING PROTEIN"/>
    <property type="match status" value="1"/>
</dbReference>
<gene>
    <name evidence="2" type="ORF">CEUTPL_LOCUS583</name>
</gene>
<proteinExistence type="predicted"/>
<feature type="region of interest" description="Disordered" evidence="1">
    <location>
        <begin position="182"/>
        <end position="218"/>
    </location>
</feature>
<name>A0A9N9M902_9CUCU</name>
<reference evidence="2" key="1">
    <citation type="submission" date="2022-01" db="EMBL/GenBank/DDBJ databases">
        <authorList>
            <person name="King R."/>
        </authorList>
    </citation>
    <scope>NUCLEOTIDE SEQUENCE</scope>
</reference>
<dbReference type="Proteomes" id="UP001152799">
    <property type="component" value="Chromosome 1"/>
</dbReference>
<feature type="region of interest" description="Disordered" evidence="1">
    <location>
        <begin position="238"/>
        <end position="310"/>
    </location>
</feature>
<feature type="compositionally biased region" description="Polar residues" evidence="1">
    <location>
        <begin position="238"/>
        <end position="248"/>
    </location>
</feature>
<protein>
    <submittedName>
        <fullName evidence="2">Uncharacterized protein</fullName>
    </submittedName>
</protein>
<organism evidence="2 3">
    <name type="scientific">Ceutorhynchus assimilis</name>
    <name type="common">cabbage seed weevil</name>
    <dbReference type="NCBI Taxonomy" id="467358"/>
    <lineage>
        <taxon>Eukaryota</taxon>
        <taxon>Metazoa</taxon>
        <taxon>Ecdysozoa</taxon>
        <taxon>Arthropoda</taxon>
        <taxon>Hexapoda</taxon>
        <taxon>Insecta</taxon>
        <taxon>Pterygota</taxon>
        <taxon>Neoptera</taxon>
        <taxon>Endopterygota</taxon>
        <taxon>Coleoptera</taxon>
        <taxon>Polyphaga</taxon>
        <taxon>Cucujiformia</taxon>
        <taxon>Curculionidae</taxon>
        <taxon>Ceutorhynchinae</taxon>
        <taxon>Ceutorhynchus</taxon>
    </lineage>
</organism>
<dbReference type="PANTHER" id="PTHR33480">
    <property type="entry name" value="SET DOMAIN-CONTAINING PROTEIN-RELATED"/>
    <property type="match status" value="1"/>
</dbReference>
<feature type="compositionally biased region" description="Acidic residues" evidence="1">
    <location>
        <begin position="283"/>
        <end position="295"/>
    </location>
</feature>
<feature type="compositionally biased region" description="Polar residues" evidence="1">
    <location>
        <begin position="261"/>
        <end position="281"/>
    </location>
</feature>
<accession>A0A9N9M902</accession>
<feature type="region of interest" description="Disordered" evidence="1">
    <location>
        <begin position="108"/>
        <end position="166"/>
    </location>
</feature>
<feature type="compositionally biased region" description="Polar residues" evidence="1">
    <location>
        <begin position="139"/>
        <end position="160"/>
    </location>
</feature>
<dbReference type="OrthoDB" id="10066972at2759"/>
<dbReference type="EMBL" id="OU892277">
    <property type="protein sequence ID" value="CAG9759842.1"/>
    <property type="molecule type" value="Genomic_DNA"/>
</dbReference>
<feature type="compositionally biased region" description="Polar residues" evidence="1">
    <location>
        <begin position="183"/>
        <end position="208"/>
    </location>
</feature>
<sequence length="1115" mass="127711">MSTLGNISEIEYQLTHASLTAVKALHLICYSTEGEPRKTRKALRKFEGFPWRSDSREHEAKVREVNNKLRLPDLIAVSNILDLTYEGTEEEIADRICSFLTNLEYGDDDQEADEEQEEDTEDENDGDDNEINYVEKSTESPMDFSSGSSDNFSPHSSDYSGESYEERDCGYLEVSAERLKPTTEYSDYNNSTITHSEKTSSTNINTEDQQSDDPYEFNDVENDYLNVSLGKRIRSTFEVSSENQNSESLKNDNSRLKRKTANSNGSNMKTNQFNVKDSYSQPDAEDGSTDLDLPIELEKNNSPSDSADSICSDSVACQKVTTLQELTSPRKVTTSPDIPLMPSIIYNSCQLEDNGIRSLTTSSDQQHIPNPTNLSDTNVDRILNNFGTIIKDNTVHTVDLIENERRWTKKNCCPYCFVEVTHFPRHLQRNHEDEGAVKKLLLLSNGDPKRKILLSSLRRQGNFALDKENIKLRPVKRPRNAKNGEYLPCNYCLGFFKKQYLKKHRKKCQMNSCPQKQRENHQSESQAFVICSGIYKEFYDSLRLKKEVLNKMRVDEVSKVVMSDILICSYGESQLKKHKRVQLATMVSNKLRELGRLLLVLKEMTGCHRFLDILKPEFFDNLVTATKVISGYNEANKNFRAPSLALHMSTRLVQVCDIATKLIIKKHRFLECKDPEATLKNIKRLRSLIVGHWNSEISSLALKDLNEKQWEKPKMYPLTSEIMQFQKYVINEAENACANIEAKRELEVNFRRLTECIMALTLLLNRKRIGEIQFLKKDTYQNDIPSNHQQEIIDSLTENEKILTRNFKRVVTGGKGSKPVVILFPKKIQSLIDFMLSVRSECVSKENNYLFANPKTDSRWLSGYHVLKKLAQQSGVSNKDLFTSTRLRKQIATVLQVMNIGESEMEQFANFMGHTKKTHEEYYRLPQDVYQTAKVSKILIAINNGKGAQYKGKTLDEIDLSDNVDSDNSDHEDANVSATKRTIKRSKTRLSESPSAAYDVPGPSRIYNEPVTIPAVTEKRIPYSDSSKYSSGSSADGEICEPQLKRKAWNETQAKILRSFFAKHIKEKIAPKKHEVELLIKEYPKVFKGRKWVTIKAYVYNCYRLVQKKPNKILP</sequence>
<feature type="compositionally biased region" description="Acidic residues" evidence="1">
    <location>
        <begin position="209"/>
        <end position="218"/>
    </location>
</feature>
<dbReference type="GO" id="GO:0003677">
    <property type="term" value="F:DNA binding"/>
    <property type="evidence" value="ECO:0007669"/>
    <property type="project" value="InterPro"/>
</dbReference>